<dbReference type="EMBL" id="JAPDDS010000003">
    <property type="protein sequence ID" value="MCW1884506.1"/>
    <property type="molecule type" value="Genomic_DNA"/>
</dbReference>
<protein>
    <submittedName>
        <fullName evidence="1">Immunity 21 family protein</fullName>
    </submittedName>
</protein>
<gene>
    <name evidence="1" type="ORF">OKA04_07165</name>
</gene>
<dbReference type="Pfam" id="PF15589">
    <property type="entry name" value="Imm21"/>
    <property type="match status" value="1"/>
</dbReference>
<comment type="caution">
    <text evidence="1">The sequence shown here is derived from an EMBL/GenBank/DDBJ whole genome shotgun (WGS) entry which is preliminary data.</text>
</comment>
<organism evidence="1 2">
    <name type="scientific">Luteolibacter flavescens</name>
    <dbReference type="NCBI Taxonomy" id="1859460"/>
    <lineage>
        <taxon>Bacteria</taxon>
        <taxon>Pseudomonadati</taxon>
        <taxon>Verrucomicrobiota</taxon>
        <taxon>Verrucomicrobiia</taxon>
        <taxon>Verrucomicrobiales</taxon>
        <taxon>Verrucomicrobiaceae</taxon>
        <taxon>Luteolibacter</taxon>
    </lineage>
</organism>
<accession>A0ABT3FLR1</accession>
<dbReference type="RefSeq" id="WP_264500464.1">
    <property type="nucleotide sequence ID" value="NZ_JAPDDS010000003.1"/>
</dbReference>
<reference evidence="1 2" key="1">
    <citation type="submission" date="2022-10" db="EMBL/GenBank/DDBJ databases">
        <title>Luteolibacter flavescens strain MCCC 1K03193, whole genome shotgun sequencing project.</title>
        <authorList>
            <person name="Zhao G."/>
            <person name="Shen L."/>
        </authorList>
    </citation>
    <scope>NUCLEOTIDE SEQUENCE [LARGE SCALE GENOMIC DNA]</scope>
    <source>
        <strain evidence="1 2">MCCC 1K03193</strain>
    </source>
</reference>
<sequence>MKTATSFGGPFILLPHRLAGEWSEALGDRPDTDQGLYGEVCKGTGTSFMSLIPFRGIEVLRISDVPHDLNWVPFHTGGLVIQCDFADSLEQLLDFVAAVAETEIWEERLEMNLDDTAIRIMDSCGFDGDGQPKIDVFLKPGKYRVEAGYAESETVGATIFRLSRLDSGE</sequence>
<proteinExistence type="predicted"/>
<keyword evidence="2" id="KW-1185">Reference proteome</keyword>
<dbReference type="Proteomes" id="UP001207930">
    <property type="component" value="Unassembled WGS sequence"/>
</dbReference>
<evidence type="ECO:0000313" key="2">
    <source>
        <dbReference type="Proteomes" id="UP001207930"/>
    </source>
</evidence>
<dbReference type="InterPro" id="IPR028961">
    <property type="entry name" value="Imm21"/>
</dbReference>
<evidence type="ECO:0000313" key="1">
    <source>
        <dbReference type="EMBL" id="MCW1884506.1"/>
    </source>
</evidence>
<name>A0ABT3FLR1_9BACT</name>